<accession>A0A0L0FTJ2</accession>
<dbReference type="EMBL" id="KQ242228">
    <property type="protein sequence ID" value="KNC79891.1"/>
    <property type="molecule type" value="Genomic_DNA"/>
</dbReference>
<reference evidence="1 2" key="1">
    <citation type="submission" date="2011-02" db="EMBL/GenBank/DDBJ databases">
        <title>The Genome Sequence of Sphaeroforma arctica JP610.</title>
        <authorList>
            <consortium name="The Broad Institute Genome Sequencing Platform"/>
            <person name="Russ C."/>
            <person name="Cuomo C."/>
            <person name="Young S.K."/>
            <person name="Zeng Q."/>
            <person name="Gargeya S."/>
            <person name="Alvarado L."/>
            <person name="Berlin A."/>
            <person name="Chapman S.B."/>
            <person name="Chen Z."/>
            <person name="Freedman E."/>
            <person name="Gellesch M."/>
            <person name="Goldberg J."/>
            <person name="Griggs A."/>
            <person name="Gujja S."/>
            <person name="Heilman E."/>
            <person name="Heiman D."/>
            <person name="Howarth C."/>
            <person name="Mehta T."/>
            <person name="Neiman D."/>
            <person name="Pearson M."/>
            <person name="Roberts A."/>
            <person name="Saif S."/>
            <person name="Shea T."/>
            <person name="Shenoy N."/>
            <person name="Sisk P."/>
            <person name="Stolte C."/>
            <person name="Sykes S."/>
            <person name="White J."/>
            <person name="Yandava C."/>
            <person name="Burger G."/>
            <person name="Gray M.W."/>
            <person name="Holland P.W.H."/>
            <person name="King N."/>
            <person name="Lang F.B.F."/>
            <person name="Roger A.J."/>
            <person name="Ruiz-Trillo I."/>
            <person name="Haas B."/>
            <person name="Nusbaum C."/>
            <person name="Birren B."/>
        </authorList>
    </citation>
    <scope>NUCLEOTIDE SEQUENCE [LARGE SCALE GENOMIC DNA]</scope>
    <source>
        <strain evidence="1 2">JP610</strain>
    </source>
</reference>
<organism evidence="1 2">
    <name type="scientific">Sphaeroforma arctica JP610</name>
    <dbReference type="NCBI Taxonomy" id="667725"/>
    <lineage>
        <taxon>Eukaryota</taxon>
        <taxon>Ichthyosporea</taxon>
        <taxon>Ichthyophonida</taxon>
        <taxon>Sphaeroforma</taxon>
    </lineage>
</organism>
<keyword evidence="2" id="KW-1185">Reference proteome</keyword>
<protein>
    <submittedName>
        <fullName evidence="1">Uncharacterized protein</fullName>
    </submittedName>
</protein>
<dbReference type="AlphaFoldDB" id="A0A0L0FTJ2"/>
<dbReference type="RefSeq" id="XP_014153793.1">
    <property type="nucleotide sequence ID" value="XM_014298318.1"/>
</dbReference>
<dbReference type="GeneID" id="25908234"/>
<gene>
    <name evidence="1" type="ORF">SARC_07730</name>
</gene>
<name>A0A0L0FTJ2_9EUKA</name>
<proteinExistence type="predicted"/>
<dbReference type="Proteomes" id="UP000054560">
    <property type="component" value="Unassembled WGS sequence"/>
</dbReference>
<evidence type="ECO:0000313" key="1">
    <source>
        <dbReference type="EMBL" id="KNC79891.1"/>
    </source>
</evidence>
<sequence length="105" mass="12068">MNRVSFEIEKNTDKHAEANVNNREPIGVRDVCEDANNNDNHLNSAIFEDTEAETLDRENQMTRGSSETFESVKGSVKQLKNSFVAEFKRRVKEVERETHKSKKIA</sequence>
<evidence type="ECO:0000313" key="2">
    <source>
        <dbReference type="Proteomes" id="UP000054560"/>
    </source>
</evidence>